<feature type="domain" description="TonB-dependent receptor plug" evidence="12">
    <location>
        <begin position="52"/>
        <end position="139"/>
    </location>
</feature>
<dbReference type="GO" id="GO:0044718">
    <property type="term" value="P:siderophore transmembrane transport"/>
    <property type="evidence" value="ECO:0007669"/>
    <property type="project" value="TreeGrafter"/>
</dbReference>
<organism evidence="13">
    <name type="scientific">uncultured Thiotrichaceae bacterium</name>
    <dbReference type="NCBI Taxonomy" id="298394"/>
    <lineage>
        <taxon>Bacteria</taxon>
        <taxon>Pseudomonadati</taxon>
        <taxon>Pseudomonadota</taxon>
        <taxon>Gammaproteobacteria</taxon>
        <taxon>Thiotrichales</taxon>
        <taxon>Thiotrichaceae</taxon>
        <taxon>environmental samples</taxon>
    </lineage>
</organism>
<sequence>MKASFKIPLLSLSILLAMHVSAEDLDTILIEDTVNINPNTASAEDNGRTRATSADGGDFLKQVNGMSVSRFGGRGLEPILRGQSQTRLNVLLDGAYIHGGCPNRMDPPTSWAALETYENVIVQKGVQTLVNGGGGSGGTVLFERDTRELAEETGIHGRISTMGSHNGIEHDVIADVVASTEKGYVRGISEIKKNGNYDDGNGTEVRSSFDHKQAGLIFGYTPTEDRLFELSVEKNRFRDALYPGAGMDSPEEDSDIVRLRYLDKPANSSIDSIKVEAYLSDVDHLMDNYSLRPNTGMQLATPTTSKTVGGRLVLQSTARKTLIEYGIDMQNNDRDAQLQNDGAGGRSISLMWPDISIEQTGLFAEATTRLDQKQRIKYGARVDLVDTSSSKADVAAQVTGRTANQSYLHYYGTTDTDQDEANVGGLLRYEKDLANDLSLFTGISRSVRTADSTERGMNKWVTDPTLRWVGNPTIKPEKHHQFDVGLSKSTDRLYWSGTVFFDEVSDYILRDSATGQDGILQADGATIYRNVDAQLYGAEVESTITLNNAFKLSGALAYVHATNTSDDRAIAQTPPLNGKVQLDYKQDKWDVGTRINFASKQNRIDDLSPVEVGETAGYGTLNLYGRYQVQKNTNLRLGIDNVLDKSYAEHASRSNSFDPTVVKVNEPGRTVWAKLTVDF</sequence>
<dbReference type="InterPro" id="IPR036942">
    <property type="entry name" value="Beta-barrel_TonB_sf"/>
</dbReference>
<reference evidence="13" key="1">
    <citation type="submission" date="2020-01" db="EMBL/GenBank/DDBJ databases">
        <authorList>
            <person name="Meier V. D."/>
            <person name="Meier V D."/>
        </authorList>
    </citation>
    <scope>NUCLEOTIDE SEQUENCE</scope>
    <source>
        <strain evidence="13">HLG_WM_MAG_07</strain>
    </source>
</reference>
<evidence type="ECO:0000256" key="6">
    <source>
        <dbReference type="ARBA" id="ARBA00023136"/>
    </source>
</evidence>
<evidence type="ECO:0000256" key="5">
    <source>
        <dbReference type="ARBA" id="ARBA00023077"/>
    </source>
</evidence>
<evidence type="ECO:0000259" key="11">
    <source>
        <dbReference type="Pfam" id="PF00593"/>
    </source>
</evidence>
<evidence type="ECO:0000313" key="13">
    <source>
        <dbReference type="EMBL" id="CAA6828070.1"/>
    </source>
</evidence>
<dbReference type="InterPro" id="IPR039426">
    <property type="entry name" value="TonB-dep_rcpt-like"/>
</dbReference>
<feature type="domain" description="TonB-dependent receptor-like beta-barrel" evidence="11">
    <location>
        <begin position="196"/>
        <end position="642"/>
    </location>
</feature>
<evidence type="ECO:0000256" key="9">
    <source>
        <dbReference type="RuleBase" id="RU003357"/>
    </source>
</evidence>
<keyword evidence="4 8" id="KW-0812">Transmembrane</keyword>
<dbReference type="PANTHER" id="PTHR30069:SF49">
    <property type="entry name" value="OUTER MEMBRANE PROTEIN C"/>
    <property type="match status" value="1"/>
</dbReference>
<keyword evidence="5 9" id="KW-0798">TonB box</keyword>
<dbReference type="SUPFAM" id="SSF56935">
    <property type="entry name" value="Porins"/>
    <property type="match status" value="1"/>
</dbReference>
<dbReference type="Gene3D" id="2.170.130.10">
    <property type="entry name" value="TonB-dependent receptor, plug domain"/>
    <property type="match status" value="1"/>
</dbReference>
<evidence type="ECO:0000256" key="3">
    <source>
        <dbReference type="ARBA" id="ARBA00022452"/>
    </source>
</evidence>
<dbReference type="PROSITE" id="PS52016">
    <property type="entry name" value="TONB_DEPENDENT_REC_3"/>
    <property type="match status" value="1"/>
</dbReference>
<name>A0A6S6UIE5_9GAMM</name>
<keyword evidence="13" id="KW-0675">Receptor</keyword>
<keyword evidence="7 8" id="KW-0998">Cell outer membrane</keyword>
<keyword evidence="6 8" id="KW-0472">Membrane</keyword>
<dbReference type="CDD" id="cd01347">
    <property type="entry name" value="ligand_gated_channel"/>
    <property type="match status" value="1"/>
</dbReference>
<keyword evidence="2 8" id="KW-0813">Transport</keyword>
<proteinExistence type="inferred from homology"/>
<evidence type="ECO:0000256" key="10">
    <source>
        <dbReference type="SAM" id="SignalP"/>
    </source>
</evidence>
<evidence type="ECO:0000256" key="2">
    <source>
        <dbReference type="ARBA" id="ARBA00022448"/>
    </source>
</evidence>
<comment type="subcellular location">
    <subcellularLocation>
        <location evidence="1 8">Cell outer membrane</location>
        <topology evidence="1 8">Multi-pass membrane protein</topology>
    </subcellularLocation>
</comment>
<dbReference type="Gene3D" id="2.40.170.20">
    <property type="entry name" value="TonB-dependent receptor, beta-barrel domain"/>
    <property type="match status" value="1"/>
</dbReference>
<evidence type="ECO:0000259" key="12">
    <source>
        <dbReference type="Pfam" id="PF07715"/>
    </source>
</evidence>
<keyword evidence="3 8" id="KW-1134">Transmembrane beta strand</keyword>
<dbReference type="PANTHER" id="PTHR30069">
    <property type="entry name" value="TONB-DEPENDENT OUTER MEMBRANE RECEPTOR"/>
    <property type="match status" value="1"/>
</dbReference>
<dbReference type="InterPro" id="IPR037066">
    <property type="entry name" value="Plug_dom_sf"/>
</dbReference>
<dbReference type="Pfam" id="PF00593">
    <property type="entry name" value="TonB_dep_Rec_b-barrel"/>
    <property type="match status" value="1"/>
</dbReference>
<gene>
    <name evidence="13" type="ORF">HELGO_WM8840</name>
</gene>
<evidence type="ECO:0000256" key="4">
    <source>
        <dbReference type="ARBA" id="ARBA00022692"/>
    </source>
</evidence>
<evidence type="ECO:0000256" key="8">
    <source>
        <dbReference type="PROSITE-ProRule" id="PRU01360"/>
    </source>
</evidence>
<dbReference type="InterPro" id="IPR000531">
    <property type="entry name" value="Beta-barrel_TonB"/>
</dbReference>
<dbReference type="InterPro" id="IPR012910">
    <property type="entry name" value="Plug_dom"/>
</dbReference>
<comment type="similarity">
    <text evidence="8 9">Belongs to the TonB-dependent receptor family.</text>
</comment>
<dbReference type="InterPro" id="IPR010100">
    <property type="entry name" value="TonB-dep_Cu_rcpt"/>
</dbReference>
<dbReference type="EMBL" id="CACVAY010000146">
    <property type="protein sequence ID" value="CAA6828070.1"/>
    <property type="molecule type" value="Genomic_DNA"/>
</dbReference>
<accession>A0A6S6UIE5</accession>
<dbReference type="NCBIfam" id="TIGR01778">
    <property type="entry name" value="TonB-copper"/>
    <property type="match status" value="1"/>
</dbReference>
<evidence type="ECO:0000256" key="7">
    <source>
        <dbReference type="ARBA" id="ARBA00023237"/>
    </source>
</evidence>
<feature type="signal peptide" evidence="10">
    <location>
        <begin position="1"/>
        <end position="22"/>
    </location>
</feature>
<protein>
    <submittedName>
        <fullName evidence="13">Outer membrane receptor proteins, mostly Fe transport</fullName>
    </submittedName>
</protein>
<dbReference type="Pfam" id="PF07715">
    <property type="entry name" value="Plug"/>
    <property type="match status" value="1"/>
</dbReference>
<dbReference type="GO" id="GO:0015344">
    <property type="term" value="F:siderophore uptake transmembrane transporter activity"/>
    <property type="evidence" value="ECO:0007669"/>
    <property type="project" value="TreeGrafter"/>
</dbReference>
<keyword evidence="10" id="KW-0732">Signal</keyword>
<dbReference type="AlphaFoldDB" id="A0A6S6UIE5"/>
<feature type="chain" id="PRO_5027925072" evidence="10">
    <location>
        <begin position="23"/>
        <end position="679"/>
    </location>
</feature>
<evidence type="ECO:0000256" key="1">
    <source>
        <dbReference type="ARBA" id="ARBA00004571"/>
    </source>
</evidence>
<dbReference type="GO" id="GO:0009279">
    <property type="term" value="C:cell outer membrane"/>
    <property type="evidence" value="ECO:0007669"/>
    <property type="project" value="UniProtKB-SubCell"/>
</dbReference>